<keyword evidence="2" id="KW-0479">Metal-binding</keyword>
<keyword evidence="8" id="KW-1185">Reference proteome</keyword>
<evidence type="ECO:0000256" key="3">
    <source>
        <dbReference type="ARBA" id="ARBA00023004"/>
    </source>
</evidence>
<dbReference type="PATRIC" id="fig|1191523.3.peg.661"/>
<organism evidence="7 8">
    <name type="scientific">Melioribacter roseus (strain DSM 23840 / JCM 17771 / VKM B-2668 / P3M-2)</name>
    <dbReference type="NCBI Taxonomy" id="1191523"/>
    <lineage>
        <taxon>Bacteria</taxon>
        <taxon>Pseudomonadati</taxon>
        <taxon>Ignavibacteriota</taxon>
        <taxon>Ignavibacteria</taxon>
        <taxon>Ignavibacteriales</taxon>
        <taxon>Melioribacteraceae</taxon>
        <taxon>Melioribacter</taxon>
    </lineage>
</organism>
<dbReference type="Gene3D" id="3.40.950.10">
    <property type="entry name" value="Fe-only Hydrogenase (Larger Subunit), Chain L, domain 3"/>
    <property type="match status" value="1"/>
</dbReference>
<dbReference type="EMBL" id="CP003557">
    <property type="protein sequence ID" value="AFN73876.1"/>
    <property type="molecule type" value="Genomic_DNA"/>
</dbReference>
<dbReference type="InterPro" id="IPR035965">
    <property type="entry name" value="PAS-like_dom_sf"/>
</dbReference>
<dbReference type="PROSITE" id="PS51656">
    <property type="entry name" value="4FE4S"/>
    <property type="match status" value="1"/>
</dbReference>
<dbReference type="SMART" id="SM00091">
    <property type="entry name" value="PAS"/>
    <property type="match status" value="1"/>
</dbReference>
<dbReference type="Gene3D" id="1.10.15.40">
    <property type="entry name" value="Electron transport complex subunit B, putative Fe-S cluster"/>
    <property type="match status" value="1"/>
</dbReference>
<dbReference type="KEGG" id="mro:MROS_0633"/>
<dbReference type="GO" id="GO:0046872">
    <property type="term" value="F:metal ion binding"/>
    <property type="evidence" value="ECO:0007669"/>
    <property type="project" value="UniProtKB-KW"/>
</dbReference>
<protein>
    <submittedName>
        <fullName evidence="7">Putative PAS/PAC sensor protein</fullName>
    </submittedName>
</protein>
<dbReference type="PROSITE" id="PS00198">
    <property type="entry name" value="4FE4S_FER_1"/>
    <property type="match status" value="1"/>
</dbReference>
<feature type="domain" description="4Fe-4S ferredoxin-type" evidence="5">
    <location>
        <begin position="3"/>
        <end position="30"/>
    </location>
</feature>
<dbReference type="InterPro" id="IPR050340">
    <property type="entry name" value="Cytosolic_Fe-S_CAF"/>
</dbReference>
<dbReference type="Pfam" id="PF02906">
    <property type="entry name" value="Fe_hyd_lg_C"/>
    <property type="match status" value="1"/>
</dbReference>
<dbReference type="PROSITE" id="PS51379">
    <property type="entry name" value="4FE4S_FER_2"/>
    <property type="match status" value="2"/>
</dbReference>
<dbReference type="eggNOG" id="COG2000">
    <property type="taxonomic scope" value="Bacteria"/>
</dbReference>
<accession>I7A1K8</accession>
<dbReference type="SUPFAM" id="SSF54862">
    <property type="entry name" value="4Fe-4S ferredoxins"/>
    <property type="match status" value="1"/>
</dbReference>
<dbReference type="eggNOG" id="COG2221">
    <property type="taxonomic scope" value="Bacteria"/>
</dbReference>
<dbReference type="HOGENOM" id="CLU_027268_0_0_10"/>
<dbReference type="GO" id="GO:0051539">
    <property type="term" value="F:4 iron, 4 sulfur cluster binding"/>
    <property type="evidence" value="ECO:0007669"/>
    <property type="project" value="UniProtKB-KW"/>
</dbReference>
<evidence type="ECO:0000259" key="6">
    <source>
        <dbReference type="PROSITE" id="PS51656"/>
    </source>
</evidence>
<reference evidence="7 8" key="1">
    <citation type="journal article" date="2013" name="PLoS ONE">
        <title>Genomic analysis of Melioribacter roseus, facultatively anaerobic organotrophic bacterium representing a novel deep lineage within Bacteriodetes/Chlorobi group.</title>
        <authorList>
            <person name="Kadnikov V.V."/>
            <person name="Mardanov A.V."/>
            <person name="Podosokorskaya O.A."/>
            <person name="Gavrilov S.N."/>
            <person name="Kublanov I.V."/>
            <person name="Beletsky A.V."/>
            <person name="Bonch-Osmolovskaya E.A."/>
            <person name="Ravin N.V."/>
        </authorList>
    </citation>
    <scope>NUCLEOTIDE SEQUENCE [LARGE SCALE GENOMIC DNA]</scope>
    <source>
        <strain evidence="8">JCM 17771 / P3M-2</strain>
    </source>
</reference>
<dbReference type="eggNOG" id="COG4624">
    <property type="taxonomic scope" value="Bacteria"/>
</dbReference>
<name>I7A1K8_MELRP</name>
<keyword evidence="4" id="KW-0411">Iron-sulfur</keyword>
<dbReference type="Pfam" id="PF12838">
    <property type="entry name" value="Fer4_7"/>
    <property type="match status" value="1"/>
</dbReference>
<evidence type="ECO:0000256" key="2">
    <source>
        <dbReference type="ARBA" id="ARBA00022723"/>
    </source>
</evidence>
<dbReference type="Gene3D" id="3.30.450.20">
    <property type="entry name" value="PAS domain"/>
    <property type="match status" value="1"/>
</dbReference>
<dbReference type="Pfam" id="PF13188">
    <property type="entry name" value="PAS_8"/>
    <property type="match status" value="1"/>
</dbReference>
<dbReference type="PANTHER" id="PTHR11615">
    <property type="entry name" value="NITRATE, FORMATE, IRON DEHYDROGENASE"/>
    <property type="match status" value="1"/>
</dbReference>
<dbReference type="SUPFAM" id="SSF55785">
    <property type="entry name" value="PYP-like sensor domain (PAS domain)"/>
    <property type="match status" value="1"/>
</dbReference>
<dbReference type="Proteomes" id="UP000009011">
    <property type="component" value="Chromosome"/>
</dbReference>
<dbReference type="Gene3D" id="3.30.70.20">
    <property type="match status" value="1"/>
</dbReference>
<dbReference type="OrthoDB" id="1091152at2"/>
<dbReference type="Pfam" id="PF04060">
    <property type="entry name" value="FeS"/>
    <property type="match status" value="1"/>
</dbReference>
<feature type="domain" description="4Fe-4S" evidence="6">
    <location>
        <begin position="354"/>
        <end position="415"/>
    </location>
</feature>
<evidence type="ECO:0000256" key="4">
    <source>
        <dbReference type="ARBA" id="ARBA00023014"/>
    </source>
</evidence>
<dbReference type="RefSeq" id="WP_014855313.1">
    <property type="nucleotide sequence ID" value="NC_018178.1"/>
</dbReference>
<feature type="domain" description="4Fe-4S ferredoxin-type" evidence="5">
    <location>
        <begin position="33"/>
        <end position="62"/>
    </location>
</feature>
<dbReference type="STRING" id="1191523.MROS_0633"/>
<evidence type="ECO:0000256" key="1">
    <source>
        <dbReference type="ARBA" id="ARBA00022485"/>
    </source>
</evidence>
<keyword evidence="1" id="KW-0004">4Fe-4S</keyword>
<evidence type="ECO:0000313" key="7">
    <source>
        <dbReference type="EMBL" id="AFN73876.1"/>
    </source>
</evidence>
<keyword evidence="3" id="KW-0408">Iron</keyword>
<evidence type="ECO:0000313" key="8">
    <source>
        <dbReference type="Proteomes" id="UP000009011"/>
    </source>
</evidence>
<dbReference type="InterPro" id="IPR007202">
    <property type="entry name" value="4Fe-4S_dom"/>
</dbReference>
<gene>
    <name evidence="7" type="ordered locus">MROS_0633</name>
</gene>
<dbReference type="InterPro" id="IPR004108">
    <property type="entry name" value="Fe_hydrogenase_lsu_C"/>
</dbReference>
<dbReference type="AlphaFoldDB" id="I7A1K8"/>
<sequence>MSGRIIYTIEARCRDCYRCLRNCPVNAISVMNGQASVDESLCIVCGNCLKECPQNAKQYRNDIEKVKRLVSQFNTAVSIAPSYPAFFEEWECNRLASVLRKLGFKFIAETSVTATDVAVESIEYYRGNDKSLLSSACPSLVNYIEKHQPQLTDFLAPILSPMTASAVKIKSELGMSWKVVFIGPCVAKKEEAERPESEGLVDAVLTFEELYDWLKEESIDFKNYEESNFDQRSGGYSRLYPLTGGMIKTALANADNLNEEIHYVCGWEEIKDSLTEIPKKKSFVEPLMCRMGCINGPGVIGDAAIFERKRKVIDSFKKKSNALNCDERRPFTGKITRSFKRVNKVAIEKHDVEEIIKILNQKGIMTEEDELNCGACGFDTCRENAEAVLNKKIELESCIPYMRRLAEQRTDKIIETSPNGIVILDSELNVLHMNEAFKKFFVCGNALLGKKISHLMDPEPFVRLKDGANPIIELTEEHKKYNLICHQILYKLPEEEQYVGIFVDITSTILNEEKLNTMRRKVVEQARELLEHQMIMAQNLTRFLGESTAKGEELVEQLLQLSREEKKQNPAKGNEWIWENYSAK</sequence>
<evidence type="ECO:0000259" key="5">
    <source>
        <dbReference type="PROSITE" id="PS51379"/>
    </source>
</evidence>
<dbReference type="InterPro" id="IPR017900">
    <property type="entry name" value="4Fe4S_Fe_S_CS"/>
</dbReference>
<dbReference type="InterPro" id="IPR009016">
    <property type="entry name" value="Fe_hydrogenase"/>
</dbReference>
<dbReference type="InterPro" id="IPR017896">
    <property type="entry name" value="4Fe4S_Fe-S-bd"/>
</dbReference>
<dbReference type="SUPFAM" id="SSF53920">
    <property type="entry name" value="Fe-only hydrogenase"/>
    <property type="match status" value="1"/>
</dbReference>
<proteinExistence type="predicted"/>
<dbReference type="InterPro" id="IPR000014">
    <property type="entry name" value="PAS"/>
</dbReference>